<name>A0A7I7XK63_9MYCO</name>
<evidence type="ECO:0000313" key="3">
    <source>
        <dbReference type="Proteomes" id="UP000466517"/>
    </source>
</evidence>
<feature type="chain" id="PRO_5029596365" description="Secreted protein" evidence="1">
    <location>
        <begin position="31"/>
        <end position="140"/>
    </location>
</feature>
<dbReference type="AlphaFoldDB" id="A0A7I7XK63"/>
<sequence length="140" mass="14555">MYGTVAIVRTVVAAAALVVAGLLAPPPATADPADPAPADDPTSCNEPACVPGIQPGVVLGAPCDNTTYYVFGVTDWGRLVFCGSPRRLAARWFRTTELRGVKLEGSNCSGRDGEMAQAPDGLFLSCDAREGASTWTRGDI</sequence>
<evidence type="ECO:0000313" key="2">
    <source>
        <dbReference type="EMBL" id="BBZ29598.1"/>
    </source>
</evidence>
<accession>A0A7I7XK63</accession>
<keyword evidence="3" id="KW-1185">Reference proteome</keyword>
<dbReference type="EMBL" id="AP022610">
    <property type="protein sequence ID" value="BBZ29598.1"/>
    <property type="molecule type" value="Genomic_DNA"/>
</dbReference>
<protein>
    <recommendedName>
        <fullName evidence="4">Secreted protein</fullName>
    </recommendedName>
</protein>
<evidence type="ECO:0000256" key="1">
    <source>
        <dbReference type="SAM" id="SignalP"/>
    </source>
</evidence>
<dbReference type="KEGG" id="mmag:MMAD_38930"/>
<reference evidence="2 3" key="1">
    <citation type="journal article" date="2019" name="Emerg. Microbes Infect.">
        <title>Comprehensive subspecies identification of 175 nontuberculous mycobacteria species based on 7547 genomic profiles.</title>
        <authorList>
            <person name="Matsumoto Y."/>
            <person name="Kinjo T."/>
            <person name="Motooka D."/>
            <person name="Nabeya D."/>
            <person name="Jung N."/>
            <person name="Uechi K."/>
            <person name="Horii T."/>
            <person name="Iida T."/>
            <person name="Fujita J."/>
            <person name="Nakamura S."/>
        </authorList>
    </citation>
    <scope>NUCLEOTIDE SEQUENCE [LARGE SCALE GENOMIC DNA]</scope>
    <source>
        <strain evidence="2 3">JCM 13574</strain>
    </source>
</reference>
<keyword evidence="1" id="KW-0732">Signal</keyword>
<gene>
    <name evidence="2" type="ORF">MMAD_38930</name>
</gene>
<feature type="signal peptide" evidence="1">
    <location>
        <begin position="1"/>
        <end position="30"/>
    </location>
</feature>
<proteinExistence type="predicted"/>
<dbReference type="RefSeq" id="WP_276028488.1">
    <property type="nucleotide sequence ID" value="NZ_AP022610.1"/>
</dbReference>
<dbReference type="Proteomes" id="UP000466517">
    <property type="component" value="Chromosome"/>
</dbReference>
<organism evidence="2 3">
    <name type="scientific">Mycolicibacterium madagascariense</name>
    <dbReference type="NCBI Taxonomy" id="212765"/>
    <lineage>
        <taxon>Bacteria</taxon>
        <taxon>Bacillati</taxon>
        <taxon>Actinomycetota</taxon>
        <taxon>Actinomycetes</taxon>
        <taxon>Mycobacteriales</taxon>
        <taxon>Mycobacteriaceae</taxon>
        <taxon>Mycolicibacterium</taxon>
    </lineage>
</organism>
<evidence type="ECO:0008006" key="4">
    <source>
        <dbReference type="Google" id="ProtNLM"/>
    </source>
</evidence>